<dbReference type="RefSeq" id="WP_164452541.1">
    <property type="nucleotide sequence ID" value="NZ_JAAIJQ010000021.1"/>
</dbReference>
<comment type="caution">
    <text evidence="8">The sequence shown here is derived from an EMBL/GenBank/DDBJ whole genome shotgun (WGS) entry which is preliminary data.</text>
</comment>
<evidence type="ECO:0000256" key="6">
    <source>
        <dbReference type="SAM" id="Phobius"/>
    </source>
</evidence>
<evidence type="ECO:0000256" key="1">
    <source>
        <dbReference type="ARBA" id="ARBA00004651"/>
    </source>
</evidence>
<feature type="transmembrane region" description="Helical" evidence="6">
    <location>
        <begin position="407"/>
        <end position="433"/>
    </location>
</feature>
<dbReference type="Proteomes" id="UP000483379">
    <property type="component" value="Unassembled WGS sequence"/>
</dbReference>
<feature type="transmembrane region" description="Helical" evidence="6">
    <location>
        <begin position="642"/>
        <end position="667"/>
    </location>
</feature>
<reference evidence="8 9" key="1">
    <citation type="submission" date="2020-02" db="EMBL/GenBank/DDBJ databases">
        <title>Genome sequences of Thiorhodococcus mannitoliphagus and Thiorhodococcus minor, purple sulfur photosynthetic bacteria in the gammaproteobacterial family, Chromatiaceae.</title>
        <authorList>
            <person name="Aviles F.A."/>
            <person name="Meyer T.E."/>
            <person name="Kyndt J.A."/>
        </authorList>
    </citation>
    <scope>NUCLEOTIDE SEQUENCE [LARGE SCALE GENOMIC DNA]</scope>
    <source>
        <strain evidence="8 9">DSM 11518</strain>
    </source>
</reference>
<dbReference type="InterPro" id="IPR004869">
    <property type="entry name" value="MMPL_dom"/>
</dbReference>
<dbReference type="PANTHER" id="PTHR33406">
    <property type="entry name" value="MEMBRANE PROTEIN MJ1562-RELATED"/>
    <property type="match status" value="1"/>
</dbReference>
<evidence type="ECO:0000313" key="9">
    <source>
        <dbReference type="Proteomes" id="UP000483379"/>
    </source>
</evidence>
<feature type="transmembrane region" description="Helical" evidence="6">
    <location>
        <begin position="757"/>
        <end position="779"/>
    </location>
</feature>
<sequence>MRAPARLLRILGWLAMVGVLLALVVKADYSADMSVFLPRSPTPEQALLVDQLQDGTVSRLTLVAIGGGEGELRAEVSQALVARLRASGAFELVANGDAAALARDRDWLFAHRYLLSPAVEAQRFEVAGLRKALNETLDWLVSPAGMLIEDLVPGDPTGELIQILERLERGQQPRREHGVWVSRDGEEALLLALTAASGSDLDAQEAALAQIDAAFAELREALPGASSLRLIESGPSVFAVASRATIKGEVTRIALLATLIIVALLLSVYRSVPVLLLGLLPVATGALAGIAAVSLGFGVVHGLTIGFGATLIGEAVDYGIYLFVQRGGASSEAGALADLWPTIRIGLLTSVCGFGVMLGSGFPGLAQLGLYSTTGLIAAALVTRWVLPAFLPAKPRLRDLRPLGEMLASALPALARLRWLVPLLCVVGLVVIWTHRDGLWNDSLLALSPVSAQAQALDARLRAELGAPEASALVVMDAPDRETLLRQCEEVARLLDALVEEGAIAGWDSPARYLPSQATQRARLASLPEQDVLASRLAAATAELPLKADRLRPFLADVAATREAGTIGPESLSGTSFALAVSTMLTETGQGWRASLPLRAASDPAGELGIDVERVREALASVESSEARLRLLALKRESDALYAAYLSEAIVLSLIGLAAVLLVLAVALRSLGRLWRVVLPLLAAVLTLTGALVLAGESLILMHLVGLLLVVAVGSNYALFFARGQGAPKPRTLASLLFANLTTLAGFGLLATSSVPVLQAIGITVGPGAVLALLFAAMLSRAPKVRSL</sequence>
<feature type="transmembrane region" description="Helical" evidence="6">
    <location>
        <begin position="276"/>
        <end position="297"/>
    </location>
</feature>
<feature type="transmembrane region" description="Helical" evidence="6">
    <location>
        <begin position="345"/>
        <end position="362"/>
    </location>
</feature>
<feature type="transmembrane region" description="Helical" evidence="6">
    <location>
        <begin position="733"/>
        <end position="751"/>
    </location>
</feature>
<feature type="transmembrane region" description="Helical" evidence="6">
    <location>
        <begin position="700"/>
        <end position="721"/>
    </location>
</feature>
<dbReference type="PANTHER" id="PTHR33406:SF13">
    <property type="entry name" value="MEMBRANE PROTEIN YDFJ"/>
    <property type="match status" value="1"/>
</dbReference>
<feature type="domain" description="Membrane transport protein MMPL" evidence="7">
    <location>
        <begin position="179"/>
        <end position="392"/>
    </location>
</feature>
<dbReference type="Gene3D" id="1.20.1640.10">
    <property type="entry name" value="Multidrug efflux transporter AcrB transmembrane domain"/>
    <property type="match status" value="2"/>
</dbReference>
<keyword evidence="2" id="KW-1003">Cell membrane</keyword>
<feature type="transmembrane region" description="Helical" evidence="6">
    <location>
        <begin position="250"/>
        <end position="269"/>
    </location>
</feature>
<organism evidence="8 9">
    <name type="scientific">Thiorhodococcus minor</name>
    <dbReference type="NCBI Taxonomy" id="57489"/>
    <lineage>
        <taxon>Bacteria</taxon>
        <taxon>Pseudomonadati</taxon>
        <taxon>Pseudomonadota</taxon>
        <taxon>Gammaproteobacteria</taxon>
        <taxon>Chromatiales</taxon>
        <taxon>Chromatiaceae</taxon>
        <taxon>Thiorhodococcus</taxon>
    </lineage>
</organism>
<evidence type="ECO:0000256" key="2">
    <source>
        <dbReference type="ARBA" id="ARBA00022475"/>
    </source>
</evidence>
<keyword evidence="4 6" id="KW-1133">Transmembrane helix</keyword>
<dbReference type="SUPFAM" id="SSF82866">
    <property type="entry name" value="Multidrug efflux transporter AcrB transmembrane domain"/>
    <property type="match status" value="2"/>
</dbReference>
<dbReference type="Pfam" id="PF03176">
    <property type="entry name" value="MMPL"/>
    <property type="match status" value="1"/>
</dbReference>
<dbReference type="EMBL" id="JAAIJQ010000021">
    <property type="protein sequence ID" value="NEV62073.1"/>
    <property type="molecule type" value="Genomic_DNA"/>
</dbReference>
<feature type="transmembrane region" description="Helical" evidence="6">
    <location>
        <begin position="368"/>
        <end position="387"/>
    </location>
</feature>
<evidence type="ECO:0000313" key="8">
    <source>
        <dbReference type="EMBL" id="NEV62073.1"/>
    </source>
</evidence>
<dbReference type="AlphaFoldDB" id="A0A6M0JZI5"/>
<feature type="transmembrane region" description="Helical" evidence="6">
    <location>
        <begin position="303"/>
        <end position="324"/>
    </location>
</feature>
<keyword evidence="5 6" id="KW-0472">Membrane</keyword>
<evidence type="ECO:0000259" key="7">
    <source>
        <dbReference type="Pfam" id="PF03176"/>
    </source>
</evidence>
<accession>A0A6M0JZI5</accession>
<feature type="transmembrane region" description="Helical" evidence="6">
    <location>
        <begin position="674"/>
        <end position="694"/>
    </location>
</feature>
<protein>
    <submittedName>
        <fullName evidence="8">MMPL family transporter</fullName>
    </submittedName>
</protein>
<dbReference type="GO" id="GO:0005886">
    <property type="term" value="C:plasma membrane"/>
    <property type="evidence" value="ECO:0007669"/>
    <property type="project" value="UniProtKB-SubCell"/>
</dbReference>
<name>A0A6M0JZI5_9GAMM</name>
<evidence type="ECO:0000256" key="4">
    <source>
        <dbReference type="ARBA" id="ARBA00022989"/>
    </source>
</evidence>
<evidence type="ECO:0000256" key="3">
    <source>
        <dbReference type="ARBA" id="ARBA00022692"/>
    </source>
</evidence>
<gene>
    <name evidence="8" type="ORF">G3446_09250</name>
</gene>
<keyword evidence="9" id="KW-1185">Reference proteome</keyword>
<proteinExistence type="predicted"/>
<evidence type="ECO:0000256" key="5">
    <source>
        <dbReference type="ARBA" id="ARBA00023136"/>
    </source>
</evidence>
<dbReference type="InterPro" id="IPR050545">
    <property type="entry name" value="Mycobact_MmpL"/>
</dbReference>
<comment type="subcellular location">
    <subcellularLocation>
        <location evidence="1">Cell membrane</location>
        <topology evidence="1">Multi-pass membrane protein</topology>
    </subcellularLocation>
</comment>
<keyword evidence="3 6" id="KW-0812">Transmembrane</keyword>